<organism evidence="1 2">
    <name type="scientific">Panagrolaimus sp. PS1159</name>
    <dbReference type="NCBI Taxonomy" id="55785"/>
    <lineage>
        <taxon>Eukaryota</taxon>
        <taxon>Metazoa</taxon>
        <taxon>Ecdysozoa</taxon>
        <taxon>Nematoda</taxon>
        <taxon>Chromadorea</taxon>
        <taxon>Rhabditida</taxon>
        <taxon>Tylenchina</taxon>
        <taxon>Panagrolaimomorpha</taxon>
        <taxon>Panagrolaimoidea</taxon>
        <taxon>Panagrolaimidae</taxon>
        <taxon>Panagrolaimus</taxon>
    </lineage>
</organism>
<evidence type="ECO:0000313" key="1">
    <source>
        <dbReference type="Proteomes" id="UP000887580"/>
    </source>
</evidence>
<accession>A0AC35GNS9</accession>
<sequence length="325" mass="37248">MSDKKKENSLSEILQELSQQIVDMESLIPTDSSPAPSSSTNVSTSTSLSASKNANGNRNSYRQQTRTSKNVTCEDDDALYDEMLDEYKKVKRSKFEFARNNNGAEYGRLLVQQTDDPNKICEYLISGKKNACRCLTCQAYGRFVFFAPVNHEPGCFKSINEVFEKQRIISRTKVNDAKAKSETDGRKRLRSSNEDVPARKRTRRNEDVEIEEPKTFASTQSQTDELYMCNLSNRPTQLKEHDTEVRCIVNIHGYKKDEIDAEVEDDVLTVIGEHNINNRSVLCQITLPENVEMDGYKVDFDYDHDLCTFVFPKMKPKIKKLKLTF</sequence>
<evidence type="ECO:0000313" key="2">
    <source>
        <dbReference type="WBParaSite" id="PS1159_v2.g7002.t1"/>
    </source>
</evidence>
<name>A0AC35GNS9_9BILA</name>
<protein>
    <submittedName>
        <fullName evidence="2">SHSP domain-containing protein</fullName>
    </submittedName>
</protein>
<dbReference type="WBParaSite" id="PS1159_v2.g7002.t1">
    <property type="protein sequence ID" value="PS1159_v2.g7002.t1"/>
    <property type="gene ID" value="PS1159_v2.g7002"/>
</dbReference>
<proteinExistence type="predicted"/>
<reference evidence="2" key="1">
    <citation type="submission" date="2022-11" db="UniProtKB">
        <authorList>
            <consortium name="WormBaseParasite"/>
        </authorList>
    </citation>
    <scope>IDENTIFICATION</scope>
</reference>
<dbReference type="Proteomes" id="UP000887580">
    <property type="component" value="Unplaced"/>
</dbReference>